<evidence type="ECO:0000313" key="2">
    <source>
        <dbReference type="Proteomes" id="UP000283896"/>
    </source>
</evidence>
<evidence type="ECO:0000313" key="1">
    <source>
        <dbReference type="EMBL" id="RMI89174.1"/>
    </source>
</evidence>
<dbReference type="KEGG" id="psol:S284_02870"/>
<comment type="caution">
    <text evidence="1">The sequence shown here is derived from an EMBL/GenBank/DDBJ whole genome shotgun (WGS) entry which is preliminary data.</text>
</comment>
<sequence length="60" mass="7216">MFLLEKGAESFIYDENSILKVVEIYDDLNLVKIVYYNKNKKIKNVEKKGSFCERYQNNYL</sequence>
<organism evidence="1 2">
    <name type="scientific">Candidatus Phytoplasma solani</name>
    <dbReference type="NCBI Taxonomy" id="69896"/>
    <lineage>
        <taxon>Bacteria</taxon>
        <taxon>Bacillati</taxon>
        <taxon>Mycoplasmatota</taxon>
        <taxon>Mollicutes</taxon>
        <taxon>Acholeplasmatales</taxon>
        <taxon>Acholeplasmataceae</taxon>
        <taxon>Candidatus Phytoplasma</taxon>
        <taxon>16SrXII (Stolbur group)</taxon>
    </lineage>
</organism>
<keyword evidence="2" id="KW-1185">Reference proteome</keyword>
<accession>A0A421NYX3</accession>
<name>A0A421NYX3_9MOLU</name>
<reference evidence="2" key="1">
    <citation type="submission" date="2016-11" db="EMBL/GenBank/DDBJ databases">
        <title>Genome sequence of Candidatus Phytoplasma solani strain SA-1.</title>
        <authorList>
            <person name="Haryono M."/>
            <person name="Samarzija I."/>
            <person name="Seruga Music M."/>
            <person name="Hogenhout S."/>
            <person name="Kuo C.-H."/>
        </authorList>
    </citation>
    <scope>NUCLEOTIDE SEQUENCE [LARGE SCALE GENOMIC DNA]</scope>
    <source>
        <strain evidence="2">SA-1</strain>
    </source>
</reference>
<dbReference type="EMBL" id="MPBG01000001">
    <property type="protein sequence ID" value="RMI89174.1"/>
    <property type="molecule type" value="Genomic_DNA"/>
</dbReference>
<gene>
    <name evidence="1" type="ORF">PSSA1_v1c0540</name>
</gene>
<proteinExistence type="predicted"/>
<dbReference type="AlphaFoldDB" id="A0A421NYX3"/>
<dbReference type="Proteomes" id="UP000283896">
    <property type="component" value="Unassembled WGS sequence"/>
</dbReference>
<protein>
    <submittedName>
        <fullName evidence="1">Uncharacterized protein</fullName>
    </submittedName>
</protein>